<keyword evidence="2" id="KW-0472">Membrane</keyword>
<name>A0A847VCM5_9BACT</name>
<evidence type="ECO:0000256" key="1">
    <source>
        <dbReference type="SAM" id="MobiDB-lite"/>
    </source>
</evidence>
<protein>
    <recommendedName>
        <fullName evidence="5">PPM-type phosphatase domain-containing protein</fullName>
    </recommendedName>
</protein>
<dbReference type="AlphaFoldDB" id="A0A847VCM5"/>
<comment type="caution">
    <text evidence="3">The sequence shown here is derived from an EMBL/GenBank/DDBJ whole genome shotgun (WGS) entry which is preliminary data.</text>
</comment>
<feature type="transmembrane region" description="Helical" evidence="2">
    <location>
        <begin position="363"/>
        <end position="382"/>
    </location>
</feature>
<dbReference type="Gene3D" id="2.120.10.30">
    <property type="entry name" value="TolB, C-terminal domain"/>
    <property type="match status" value="1"/>
</dbReference>
<proteinExistence type="predicted"/>
<reference evidence="3 4" key="1">
    <citation type="journal article" date="2020" name="Biotechnol. Biofuels">
        <title>New insights from the biogas microbiome by comprehensive genome-resolved metagenomics of nearly 1600 species originating from multiple anaerobic digesters.</title>
        <authorList>
            <person name="Campanaro S."/>
            <person name="Treu L."/>
            <person name="Rodriguez-R L.M."/>
            <person name="Kovalovszki A."/>
            <person name="Ziels R.M."/>
            <person name="Maus I."/>
            <person name="Zhu X."/>
            <person name="Kougias P.G."/>
            <person name="Basile A."/>
            <person name="Luo G."/>
            <person name="Schluter A."/>
            <person name="Konstantinidis K.T."/>
            <person name="Angelidaki I."/>
        </authorList>
    </citation>
    <scope>NUCLEOTIDE SEQUENCE [LARGE SCALE GENOMIC DNA]</scope>
    <source>
        <strain evidence="3">AS19jrsBPTG_9</strain>
    </source>
</reference>
<organism evidence="3 4">
    <name type="scientific">Candidatus Dojkabacteria bacterium</name>
    <dbReference type="NCBI Taxonomy" id="2099670"/>
    <lineage>
        <taxon>Bacteria</taxon>
        <taxon>Candidatus Dojkabacteria</taxon>
    </lineage>
</organism>
<evidence type="ECO:0000313" key="3">
    <source>
        <dbReference type="EMBL" id="NLZ24182.1"/>
    </source>
</evidence>
<dbReference type="InterPro" id="IPR011042">
    <property type="entry name" value="6-blade_b-propeller_TolB-like"/>
</dbReference>
<feature type="compositionally biased region" description="Basic residues" evidence="1">
    <location>
        <begin position="221"/>
        <end position="232"/>
    </location>
</feature>
<sequence>MAITVSKYIKNSKEGTKYIGFYHYTSYARGTESATQMYGLLSVSSDIKIPGNKITKFAWDGMVDGFEYSKTDSINESVKLSLTEAARRIKQLITNDKEIGEHGVNVDFSLFVANHSGGYIGLFGESDIFVYKEGKVVDISEMLSKKSAKTAGVLLGEGDIVFLSTKDFLKTNLTKIALSKTNEQLISTLDDLGKEIGDNEALIVFLNQTEEREKSVEAVKKVQKRERRRRKSVPVEPTDSDYIPTSKEVKKVFKSPDEGRDLKSYLSTMWLKISPFLKTLKTKLLPVKEYFKNICAKAGSSVKRGYIRMKESVTEKVGRERWFKKMLAKISQSSIGRKKERGFKAIKIDGYKDRSRRFQRIKILLAVLLGIVLLLSGIKFTMDKRDARIRSREANEVFIQVDELLSQAQDVLTRDSDSAQVLVYKASEQLAQLPEELSVKDKEKYDELMDTVSKINDTLFKRTRLFRSDGSIQPYFETVVEFGKDSKPTDIGIYRDQNAKESLLVVDTGTKAVFSISLYDKKYMAIPDENKVLQDPKYVYSKESGIYVMDTSSGVVKAEFEGNWFKSFTTLSGLSIQNISAQDITEFAVLTANENVYVLDRKQKSLLRATKYGSGYGLASQYLTKEEYDNANDVLADLSVYILTPGEFGLHRYVHSSAQGKMVESPITIVGLDKPLGNARYGFTREDMNKSLYIFDSEHKRILRFEKPLESGDLRHPNEYHLLRQYVFEEDSGAWNNVKDFVVDFDEEYLYLLDGTTIWKVRL</sequence>
<accession>A0A847VCM5</accession>
<evidence type="ECO:0000256" key="2">
    <source>
        <dbReference type="SAM" id="Phobius"/>
    </source>
</evidence>
<dbReference type="Proteomes" id="UP000564033">
    <property type="component" value="Unassembled WGS sequence"/>
</dbReference>
<gene>
    <name evidence="3" type="ORF">GX888_00315</name>
</gene>
<evidence type="ECO:0000313" key="4">
    <source>
        <dbReference type="Proteomes" id="UP000564033"/>
    </source>
</evidence>
<feature type="region of interest" description="Disordered" evidence="1">
    <location>
        <begin position="221"/>
        <end position="240"/>
    </location>
</feature>
<dbReference type="EMBL" id="JAAZIL010000009">
    <property type="protein sequence ID" value="NLZ24182.1"/>
    <property type="molecule type" value="Genomic_DNA"/>
</dbReference>
<keyword evidence="2" id="KW-1133">Transmembrane helix</keyword>
<keyword evidence="2" id="KW-0812">Transmembrane</keyword>
<evidence type="ECO:0008006" key="5">
    <source>
        <dbReference type="Google" id="ProtNLM"/>
    </source>
</evidence>